<keyword evidence="2" id="KW-1185">Reference proteome</keyword>
<accession>A0ABX8R3B7</accession>
<sequence length="63" mass="6244">MAWAGRWSAGSGVLARLDAGPLDAVPAAVEAVACFGVAEALANAARHGRPTGADVHVRHTGPG</sequence>
<dbReference type="EMBL" id="CP059572">
    <property type="protein sequence ID" value="QXJ25581.1"/>
    <property type="molecule type" value="Genomic_DNA"/>
</dbReference>
<dbReference type="RefSeq" id="WP_231331679.1">
    <property type="nucleotide sequence ID" value="NZ_CP059572.1"/>
</dbReference>
<evidence type="ECO:0000313" key="1">
    <source>
        <dbReference type="EMBL" id="QXJ25581.1"/>
    </source>
</evidence>
<name>A0ABX8R3B7_9ACTN</name>
<evidence type="ECO:0008006" key="3">
    <source>
        <dbReference type="Google" id="ProtNLM"/>
    </source>
</evidence>
<evidence type="ECO:0000313" key="2">
    <source>
        <dbReference type="Proteomes" id="UP001049518"/>
    </source>
</evidence>
<organism evidence="1 2">
    <name type="scientific">Actinomadura graeca</name>
    <dbReference type="NCBI Taxonomy" id="2750812"/>
    <lineage>
        <taxon>Bacteria</taxon>
        <taxon>Bacillati</taxon>
        <taxon>Actinomycetota</taxon>
        <taxon>Actinomycetes</taxon>
        <taxon>Streptosporangiales</taxon>
        <taxon>Thermomonosporaceae</taxon>
        <taxon>Actinomadura</taxon>
    </lineage>
</organism>
<reference evidence="1" key="1">
    <citation type="submission" date="2020-07" db="EMBL/GenBank/DDBJ databases">
        <authorList>
            <person name="Tarantini F.S."/>
            <person name="Hong K.W."/>
            <person name="Chan K.G."/>
        </authorList>
    </citation>
    <scope>NUCLEOTIDE SEQUENCE</scope>
    <source>
        <strain evidence="1">32-07</strain>
    </source>
</reference>
<gene>
    <name evidence="1" type="ORF">AGRA3207_007097</name>
</gene>
<dbReference type="InterPro" id="IPR036890">
    <property type="entry name" value="HATPase_C_sf"/>
</dbReference>
<protein>
    <recommendedName>
        <fullName evidence="3">ATP-binding protein</fullName>
    </recommendedName>
</protein>
<dbReference type="Gene3D" id="3.30.565.10">
    <property type="entry name" value="Histidine kinase-like ATPase, C-terminal domain"/>
    <property type="match status" value="1"/>
</dbReference>
<proteinExistence type="predicted"/>
<dbReference type="Proteomes" id="UP001049518">
    <property type="component" value="Chromosome"/>
</dbReference>